<evidence type="ECO:0000313" key="2">
    <source>
        <dbReference type="Proteomes" id="UP000384372"/>
    </source>
</evidence>
<reference evidence="1 2" key="1">
    <citation type="submission" date="2019-09" db="EMBL/GenBank/DDBJ databases">
        <title>Distinct polysaccharide growth profiles of human intestinal Prevotella copri isolates.</title>
        <authorList>
            <person name="Fehlner-Peach H."/>
            <person name="Magnabosco C."/>
            <person name="Raghavan V."/>
            <person name="Scher J.U."/>
            <person name="Tett A."/>
            <person name="Cox L.M."/>
            <person name="Gottsegen C."/>
            <person name="Watters A."/>
            <person name="Wiltshire- Gordon J.D."/>
            <person name="Segata N."/>
            <person name="Bonneau R."/>
            <person name="Littman D.R."/>
        </authorList>
    </citation>
    <scope>NUCLEOTIDE SEQUENCE [LARGE SCALE GENOMIC DNA]</scope>
    <source>
        <strain evidence="2">iAQ1173</strain>
    </source>
</reference>
<dbReference type="RefSeq" id="WP_158462658.1">
    <property type="nucleotide sequence ID" value="NZ_VZAD01000020.1"/>
</dbReference>
<dbReference type="AlphaFoldDB" id="A0A6A7W8L1"/>
<keyword evidence="2" id="KW-1185">Reference proteome</keyword>
<gene>
    <name evidence="1" type="ORF">F7D20_02215</name>
</gene>
<protein>
    <submittedName>
        <fullName evidence="1">Uncharacterized protein</fullName>
    </submittedName>
</protein>
<comment type="caution">
    <text evidence="1">The sequence shown here is derived from an EMBL/GenBank/DDBJ whole genome shotgun (WGS) entry which is preliminary data.</text>
</comment>
<evidence type="ECO:0000313" key="1">
    <source>
        <dbReference type="EMBL" id="MQP10797.1"/>
    </source>
</evidence>
<dbReference type="Proteomes" id="UP000384372">
    <property type="component" value="Unassembled WGS sequence"/>
</dbReference>
<sequence length="187" mass="20550">MKKLFLLKGLLVILMSFFTIGGMAQNSKKVLLPIFDVGEVSTLQPSNNGKVLVIPAFLSVRRNQIQMLDVEHQQIDMSVLFVLEHVAGNSLRWFIINAETKKVLSCASLSGMSIQKNGDDTIYTFSALYDNLLGHRNWNSMLSLMARQNAALNINAVSIIMGLDNNLVLELVGVIGNDSTLADIVGK</sequence>
<accession>A0A6A7W8L1</accession>
<organism evidence="1 2">
    <name type="scientific">Segatella copri</name>
    <dbReference type="NCBI Taxonomy" id="165179"/>
    <lineage>
        <taxon>Bacteria</taxon>
        <taxon>Pseudomonadati</taxon>
        <taxon>Bacteroidota</taxon>
        <taxon>Bacteroidia</taxon>
        <taxon>Bacteroidales</taxon>
        <taxon>Prevotellaceae</taxon>
        <taxon>Segatella</taxon>
    </lineage>
</organism>
<proteinExistence type="predicted"/>
<dbReference type="EMBL" id="VZAD01000020">
    <property type="protein sequence ID" value="MQP10797.1"/>
    <property type="molecule type" value="Genomic_DNA"/>
</dbReference>
<name>A0A6A7W8L1_9BACT</name>